<evidence type="ECO:0000313" key="7">
    <source>
        <dbReference type="EMBL" id="RKF83108.1"/>
    </source>
</evidence>
<keyword evidence="2 7" id="KW-0808">Transferase</keyword>
<comment type="similarity">
    <text evidence="6">Belongs to the taffazin family.</text>
</comment>
<dbReference type="AlphaFoldDB" id="A0A420J8J5"/>
<proteinExistence type="inferred from homology"/>
<evidence type="ECO:0000256" key="2">
    <source>
        <dbReference type="ARBA" id="ARBA00022679"/>
    </source>
</evidence>
<keyword evidence="4" id="KW-0472">Membrane</keyword>
<evidence type="ECO:0000313" key="8">
    <source>
        <dbReference type="Proteomes" id="UP000285405"/>
    </source>
</evidence>
<name>A0A420J8J5_9PEZI</name>
<dbReference type="PANTHER" id="PTHR12497:SF0">
    <property type="entry name" value="TAFAZZIN"/>
    <property type="match status" value="1"/>
</dbReference>
<dbReference type="EMBL" id="MCBR01000672">
    <property type="protein sequence ID" value="RKF83108.1"/>
    <property type="molecule type" value="Genomic_DNA"/>
</dbReference>
<dbReference type="PRINTS" id="PR00979">
    <property type="entry name" value="TAFAZZIN"/>
</dbReference>
<dbReference type="PANTHER" id="PTHR12497">
    <property type="entry name" value="TAZ PROTEIN TAFAZZIN"/>
    <property type="match status" value="1"/>
</dbReference>
<dbReference type="SUPFAM" id="SSF69593">
    <property type="entry name" value="Glycerol-3-phosphate (1)-acyltransferase"/>
    <property type="match status" value="1"/>
</dbReference>
<comment type="caution">
    <text evidence="7">The sequence shown here is derived from an EMBL/GenBank/DDBJ whole genome shotgun (WGS) entry which is preliminary data.</text>
</comment>
<comment type="subcellular location">
    <subcellularLocation>
        <location evidence="1">Membrane</location>
        <topology evidence="1">Peripheral membrane protein</topology>
    </subcellularLocation>
</comment>
<dbReference type="Proteomes" id="UP000285405">
    <property type="component" value="Unassembled WGS sequence"/>
</dbReference>
<sequence length="378" mass="42975">MLSSDPPLMPSLSWRFLSSLIMGVTGSMSRIFLYGFNQTEVTGLEKFLEKLDARSDVDGRKRGLVTACKIYPPDEIGSHGGFSSYIYSVDDPLIWGVLPLSYAFNPSNHRWSLGSYDICFQGRLLMAFFNYGQVLPTHRNSYSSHGGLFQPTMSQAIRLLSAQPFATSSTSQSAESRDTFATGSMTYTTSNSDLFPSPSFYPSRKHSWIHVFPEGCVHQHPQKSLRYFKWGISRLILESEPMPEVIPIFIDGNQEVMAEDRGFPEFLPRAGKKIKIAFGEIVDGESVFGELRDRWKKLVQNQKELLRERGEKVQWELGELSDDLKFGSEAVEIRKEVTRRVRNEVLKVRRSLGYPDEDARQGLVETWTRKIVDGEKSK</sequence>
<reference evidence="7 8" key="1">
    <citation type="journal article" date="2018" name="BMC Genomics">
        <title>Comparative genome analyses reveal sequence features reflecting distinct modes of host-adaptation between dicot and monocot powdery mildew.</title>
        <authorList>
            <person name="Wu Y."/>
            <person name="Ma X."/>
            <person name="Pan Z."/>
            <person name="Kale S.D."/>
            <person name="Song Y."/>
            <person name="King H."/>
            <person name="Zhang Q."/>
            <person name="Presley C."/>
            <person name="Deng X."/>
            <person name="Wei C.I."/>
            <person name="Xiao S."/>
        </authorList>
    </citation>
    <scope>NUCLEOTIDE SEQUENCE [LARGE SCALE GENOMIC DNA]</scope>
    <source>
        <strain evidence="7">UCSC1</strain>
    </source>
</reference>
<evidence type="ECO:0000256" key="4">
    <source>
        <dbReference type="ARBA" id="ARBA00023136"/>
    </source>
</evidence>
<keyword evidence="5 7" id="KW-0012">Acyltransferase</keyword>
<organism evidence="7 8">
    <name type="scientific">Golovinomyces cichoracearum</name>
    <dbReference type="NCBI Taxonomy" id="62708"/>
    <lineage>
        <taxon>Eukaryota</taxon>
        <taxon>Fungi</taxon>
        <taxon>Dikarya</taxon>
        <taxon>Ascomycota</taxon>
        <taxon>Pezizomycotina</taxon>
        <taxon>Leotiomycetes</taxon>
        <taxon>Erysiphales</taxon>
        <taxon>Erysiphaceae</taxon>
        <taxon>Golovinomyces</taxon>
    </lineage>
</organism>
<dbReference type="OrthoDB" id="193467at2759"/>
<dbReference type="GO" id="GO:0047184">
    <property type="term" value="F:1-acylglycerophosphocholine O-acyltransferase activity"/>
    <property type="evidence" value="ECO:0007669"/>
    <property type="project" value="TreeGrafter"/>
</dbReference>
<dbReference type="GO" id="GO:0035965">
    <property type="term" value="P:cardiolipin acyl-chain remodeling"/>
    <property type="evidence" value="ECO:0007669"/>
    <property type="project" value="TreeGrafter"/>
</dbReference>
<protein>
    <recommendedName>
        <fullName evidence="6">Tafazzin family protein</fullName>
    </recommendedName>
</protein>
<evidence type="ECO:0000256" key="3">
    <source>
        <dbReference type="ARBA" id="ARBA00023098"/>
    </source>
</evidence>
<keyword evidence="3" id="KW-0443">Lipid metabolism</keyword>
<gene>
    <name evidence="7" type="ORF">GcC1_006041</name>
</gene>
<dbReference type="GO" id="GO:0007007">
    <property type="term" value="P:inner mitochondrial membrane organization"/>
    <property type="evidence" value="ECO:0007669"/>
    <property type="project" value="TreeGrafter"/>
</dbReference>
<dbReference type="GO" id="GO:0031966">
    <property type="term" value="C:mitochondrial membrane"/>
    <property type="evidence" value="ECO:0007669"/>
    <property type="project" value="TreeGrafter"/>
</dbReference>
<evidence type="ECO:0000256" key="6">
    <source>
        <dbReference type="RuleBase" id="RU365062"/>
    </source>
</evidence>
<evidence type="ECO:0000256" key="1">
    <source>
        <dbReference type="ARBA" id="ARBA00004170"/>
    </source>
</evidence>
<dbReference type="InterPro" id="IPR000872">
    <property type="entry name" value="Tafazzin"/>
</dbReference>
<accession>A0A420J8J5</accession>
<evidence type="ECO:0000256" key="5">
    <source>
        <dbReference type="ARBA" id="ARBA00023315"/>
    </source>
</evidence>